<keyword evidence="1" id="KW-0472">Membrane</keyword>
<accession>A0A6C0KKS7</accession>
<keyword evidence="1" id="KW-1133">Transmembrane helix</keyword>
<feature type="transmembrane region" description="Helical" evidence="1">
    <location>
        <begin position="75"/>
        <end position="97"/>
    </location>
</feature>
<feature type="transmembrane region" description="Helical" evidence="1">
    <location>
        <begin position="12"/>
        <end position="34"/>
    </location>
</feature>
<dbReference type="AlphaFoldDB" id="A0A6C0KKS7"/>
<sequence length="182" mass="19731">MSEQDKNGFRFDSLLLGVPVALLFVMITIMLFQFKDSITYFKVVLWVGLPLLAAILMFGVNLINQSSSCNTINAGKALLGSIPSIVTVLIGVAVSSISYCRIPVASVCTPLFIGETVNIVTANRNIPLNNVKNNSKRCCSSTLTLESVESKYPIIAGMDHGFYIMFSILFGFVFGNSIATIC</sequence>
<protein>
    <submittedName>
        <fullName evidence="2">Uncharacterized protein</fullName>
    </submittedName>
</protein>
<evidence type="ECO:0000313" key="2">
    <source>
        <dbReference type="EMBL" id="QHU18575.1"/>
    </source>
</evidence>
<name>A0A6C0KKS7_9ZZZZ</name>
<dbReference type="EMBL" id="MN740936">
    <property type="protein sequence ID" value="QHU18575.1"/>
    <property type="molecule type" value="Genomic_DNA"/>
</dbReference>
<organism evidence="2">
    <name type="scientific">viral metagenome</name>
    <dbReference type="NCBI Taxonomy" id="1070528"/>
    <lineage>
        <taxon>unclassified sequences</taxon>
        <taxon>metagenomes</taxon>
        <taxon>organismal metagenomes</taxon>
    </lineage>
</organism>
<evidence type="ECO:0000256" key="1">
    <source>
        <dbReference type="SAM" id="Phobius"/>
    </source>
</evidence>
<keyword evidence="1" id="KW-0812">Transmembrane</keyword>
<reference evidence="2" key="1">
    <citation type="journal article" date="2020" name="Nature">
        <title>Giant virus diversity and host interactions through global metagenomics.</title>
        <authorList>
            <person name="Schulz F."/>
            <person name="Roux S."/>
            <person name="Paez-Espino D."/>
            <person name="Jungbluth S."/>
            <person name="Walsh D.A."/>
            <person name="Denef V.J."/>
            <person name="McMahon K.D."/>
            <person name="Konstantinidis K.T."/>
            <person name="Eloe-Fadrosh E.A."/>
            <person name="Kyrpides N.C."/>
            <person name="Woyke T."/>
        </authorList>
    </citation>
    <scope>NUCLEOTIDE SEQUENCE</scope>
    <source>
        <strain evidence="2">GVMAG-S-3300013006-158</strain>
    </source>
</reference>
<proteinExistence type="predicted"/>
<feature type="transmembrane region" description="Helical" evidence="1">
    <location>
        <begin position="40"/>
        <end position="63"/>
    </location>
</feature>
<feature type="transmembrane region" description="Helical" evidence="1">
    <location>
        <begin position="162"/>
        <end position="181"/>
    </location>
</feature>